<protein>
    <submittedName>
        <fullName evidence="2">Uncharacterized protein</fullName>
    </submittedName>
</protein>
<dbReference type="EMBL" id="LUGG01000020">
    <property type="protein sequence ID" value="OBZ68524.1"/>
    <property type="molecule type" value="Genomic_DNA"/>
</dbReference>
<evidence type="ECO:0000256" key="1">
    <source>
        <dbReference type="SAM" id="MobiDB-lite"/>
    </source>
</evidence>
<name>A0A1C7M095_GRIFR</name>
<gene>
    <name evidence="2" type="ORF">A0H81_11456</name>
</gene>
<dbReference type="Proteomes" id="UP000092993">
    <property type="component" value="Unassembled WGS sequence"/>
</dbReference>
<feature type="region of interest" description="Disordered" evidence="1">
    <location>
        <begin position="1"/>
        <end position="55"/>
    </location>
</feature>
<feature type="compositionally biased region" description="Polar residues" evidence="1">
    <location>
        <begin position="1"/>
        <end position="14"/>
    </location>
</feature>
<dbReference type="AlphaFoldDB" id="A0A1C7M095"/>
<evidence type="ECO:0000313" key="3">
    <source>
        <dbReference type="Proteomes" id="UP000092993"/>
    </source>
</evidence>
<organism evidence="2 3">
    <name type="scientific">Grifola frondosa</name>
    <name type="common">Maitake</name>
    <name type="synonym">Polyporus frondosus</name>
    <dbReference type="NCBI Taxonomy" id="5627"/>
    <lineage>
        <taxon>Eukaryota</taxon>
        <taxon>Fungi</taxon>
        <taxon>Dikarya</taxon>
        <taxon>Basidiomycota</taxon>
        <taxon>Agaricomycotina</taxon>
        <taxon>Agaricomycetes</taxon>
        <taxon>Polyporales</taxon>
        <taxon>Grifolaceae</taxon>
        <taxon>Grifola</taxon>
    </lineage>
</organism>
<keyword evidence="3" id="KW-1185">Reference proteome</keyword>
<comment type="caution">
    <text evidence="2">The sequence shown here is derived from an EMBL/GenBank/DDBJ whole genome shotgun (WGS) entry which is preliminary data.</text>
</comment>
<evidence type="ECO:0000313" key="2">
    <source>
        <dbReference type="EMBL" id="OBZ68524.1"/>
    </source>
</evidence>
<reference evidence="2 3" key="1">
    <citation type="submission" date="2016-03" db="EMBL/GenBank/DDBJ databases">
        <title>Whole genome sequencing of Grifola frondosa 9006-11.</title>
        <authorList>
            <person name="Min B."/>
            <person name="Park H."/>
            <person name="Kim J.-G."/>
            <person name="Cho H."/>
            <person name="Oh Y.-L."/>
            <person name="Kong W.-S."/>
            <person name="Choi I.-G."/>
        </authorList>
    </citation>
    <scope>NUCLEOTIDE SEQUENCE [LARGE SCALE GENOMIC DNA]</scope>
    <source>
        <strain evidence="2 3">9006-11</strain>
    </source>
</reference>
<accession>A0A1C7M095</accession>
<feature type="compositionally biased region" description="Basic and acidic residues" evidence="1">
    <location>
        <begin position="39"/>
        <end position="48"/>
    </location>
</feature>
<proteinExistence type="predicted"/>
<sequence length="67" mass="7210">MTSRRVASVLTGTRRNVYKDMSSPTHDQRLGDLEAGEADPLHEEEHGAEAPFTPAYASSLAPVLANS</sequence>